<dbReference type="InterPro" id="IPR036097">
    <property type="entry name" value="HisK_dim/P_sf"/>
</dbReference>
<evidence type="ECO:0000256" key="4">
    <source>
        <dbReference type="ARBA" id="ARBA00022741"/>
    </source>
</evidence>
<keyword evidence="7" id="KW-0472">Membrane</keyword>
<dbReference type="InterPro" id="IPR050980">
    <property type="entry name" value="2C_sensor_his_kinase"/>
</dbReference>
<feature type="domain" description="Histidine kinase" evidence="8">
    <location>
        <begin position="215"/>
        <end position="433"/>
    </location>
</feature>
<keyword evidence="6 9" id="KW-0067">ATP-binding</keyword>
<keyword evidence="7" id="KW-1133">Transmembrane helix</keyword>
<dbReference type="GO" id="GO:0005524">
    <property type="term" value="F:ATP binding"/>
    <property type="evidence" value="ECO:0007669"/>
    <property type="project" value="UniProtKB-KW"/>
</dbReference>
<organism evidence="9 10">
    <name type="scientific">Aliikangiella maris</name>
    <dbReference type="NCBI Taxonomy" id="3162458"/>
    <lineage>
        <taxon>Bacteria</taxon>
        <taxon>Pseudomonadati</taxon>
        <taxon>Pseudomonadota</taxon>
        <taxon>Gammaproteobacteria</taxon>
        <taxon>Oceanospirillales</taxon>
        <taxon>Pleioneaceae</taxon>
        <taxon>Aliikangiella</taxon>
    </lineage>
</organism>
<name>A0ABV2BWK6_9GAMM</name>
<evidence type="ECO:0000313" key="9">
    <source>
        <dbReference type="EMBL" id="MET1256178.1"/>
    </source>
</evidence>
<dbReference type="PANTHER" id="PTHR44936:SF10">
    <property type="entry name" value="SENSOR PROTEIN RSTB"/>
    <property type="match status" value="1"/>
</dbReference>
<dbReference type="InterPro" id="IPR005467">
    <property type="entry name" value="His_kinase_dom"/>
</dbReference>
<dbReference type="Gene3D" id="3.30.565.10">
    <property type="entry name" value="Histidine kinase-like ATPase, C-terminal domain"/>
    <property type="match status" value="1"/>
</dbReference>
<evidence type="ECO:0000256" key="2">
    <source>
        <dbReference type="ARBA" id="ARBA00012438"/>
    </source>
</evidence>
<evidence type="ECO:0000256" key="7">
    <source>
        <dbReference type="SAM" id="Phobius"/>
    </source>
</evidence>
<dbReference type="RefSeq" id="WP_353896763.1">
    <property type="nucleotide sequence ID" value="NZ_JBEVCJ010000017.1"/>
</dbReference>
<dbReference type="InterPro" id="IPR036890">
    <property type="entry name" value="HATPase_C_sf"/>
</dbReference>
<sequence>MSPTLNLSSIYSNQENLSILNRVRLIAISGQLSLIFFSSWYFDIILPLNWLLSIVGGEVFFQWFSYQKLKNRAQISDNLLTAILLLDSMILASLIYYSGGANNPFIYLLLLYVALGAFMLTPRNLIIVVLANMVFYSLLNLYQRPLELGDSSPLASFHIHLAGMWVNFLLTVILIAFFGLLSRRVLVQQEKKMQMFREKQLKDEQILSLGIMSASAAHELGTPLSTMAIIVDDLIYQNLQKDIHDDMTLLASQIGNCRQIIQSLSDRSRDLRQQLGKQQENNIYNNKMNLVTQFELMTERWLVYRPQIKLKCEWHPSLPNISYWLSISVEQALTNLLNNAADASLANQQDLVEMRVKTEKSALMIEITDFGEGFSDDIKESINHNIQETNKQDGLGWGLFLTNASIERVGGNVKILQSAEGGTITQVYLPIKEFS</sequence>
<dbReference type="SUPFAM" id="SSF47384">
    <property type="entry name" value="Homodimeric domain of signal transducing histidine kinase"/>
    <property type="match status" value="1"/>
</dbReference>
<dbReference type="Gene3D" id="1.10.287.130">
    <property type="match status" value="1"/>
</dbReference>
<evidence type="ECO:0000256" key="1">
    <source>
        <dbReference type="ARBA" id="ARBA00000085"/>
    </source>
</evidence>
<dbReference type="PRINTS" id="PR00344">
    <property type="entry name" value="BCTRLSENSOR"/>
</dbReference>
<feature type="transmembrane region" description="Helical" evidence="7">
    <location>
        <begin position="78"/>
        <end position="98"/>
    </location>
</feature>
<reference evidence="9 10" key="1">
    <citation type="submission" date="2024-06" db="EMBL/GenBank/DDBJ databases">
        <authorList>
            <person name="Li F."/>
        </authorList>
    </citation>
    <scope>NUCLEOTIDE SEQUENCE [LARGE SCALE GENOMIC DNA]</scope>
    <source>
        <strain evidence="9 10">GXAS 311</strain>
    </source>
</reference>
<dbReference type="InterPro" id="IPR003594">
    <property type="entry name" value="HATPase_dom"/>
</dbReference>
<evidence type="ECO:0000259" key="8">
    <source>
        <dbReference type="PROSITE" id="PS50109"/>
    </source>
</evidence>
<evidence type="ECO:0000256" key="5">
    <source>
        <dbReference type="ARBA" id="ARBA00022777"/>
    </source>
</evidence>
<feature type="transmembrane region" description="Helical" evidence="7">
    <location>
        <begin position="104"/>
        <end position="120"/>
    </location>
</feature>
<keyword evidence="10" id="KW-1185">Reference proteome</keyword>
<dbReference type="PROSITE" id="PS50109">
    <property type="entry name" value="HIS_KIN"/>
    <property type="match status" value="1"/>
</dbReference>
<keyword evidence="3" id="KW-0808">Transferase</keyword>
<dbReference type="EC" id="2.7.13.3" evidence="2"/>
<dbReference type="EMBL" id="JBEVCJ010000017">
    <property type="protein sequence ID" value="MET1256178.1"/>
    <property type="molecule type" value="Genomic_DNA"/>
</dbReference>
<feature type="transmembrane region" description="Helical" evidence="7">
    <location>
        <begin position="48"/>
        <end position="66"/>
    </location>
</feature>
<comment type="catalytic activity">
    <reaction evidence="1">
        <text>ATP + protein L-histidine = ADP + protein N-phospho-L-histidine.</text>
        <dbReference type="EC" id="2.7.13.3"/>
    </reaction>
</comment>
<dbReference type="PANTHER" id="PTHR44936">
    <property type="entry name" value="SENSOR PROTEIN CREC"/>
    <property type="match status" value="1"/>
</dbReference>
<dbReference type="SUPFAM" id="SSF55874">
    <property type="entry name" value="ATPase domain of HSP90 chaperone/DNA topoisomerase II/histidine kinase"/>
    <property type="match status" value="1"/>
</dbReference>
<dbReference type="Pfam" id="PF02518">
    <property type="entry name" value="HATPase_c"/>
    <property type="match status" value="1"/>
</dbReference>
<proteinExistence type="predicted"/>
<keyword evidence="7" id="KW-0812">Transmembrane</keyword>
<dbReference type="SMART" id="SM00387">
    <property type="entry name" value="HATPase_c"/>
    <property type="match status" value="1"/>
</dbReference>
<evidence type="ECO:0000256" key="6">
    <source>
        <dbReference type="ARBA" id="ARBA00022840"/>
    </source>
</evidence>
<keyword evidence="4" id="KW-0547">Nucleotide-binding</keyword>
<evidence type="ECO:0000313" key="10">
    <source>
        <dbReference type="Proteomes" id="UP001548189"/>
    </source>
</evidence>
<dbReference type="Proteomes" id="UP001548189">
    <property type="component" value="Unassembled WGS sequence"/>
</dbReference>
<keyword evidence="5" id="KW-0418">Kinase</keyword>
<gene>
    <name evidence="9" type="ORF">ABVT43_13645</name>
</gene>
<comment type="caution">
    <text evidence="9">The sequence shown here is derived from an EMBL/GenBank/DDBJ whole genome shotgun (WGS) entry which is preliminary data.</text>
</comment>
<accession>A0ABV2BWK6</accession>
<feature type="transmembrane region" description="Helical" evidence="7">
    <location>
        <begin position="162"/>
        <end position="182"/>
    </location>
</feature>
<dbReference type="InterPro" id="IPR004358">
    <property type="entry name" value="Sig_transdc_His_kin-like_C"/>
</dbReference>
<protein>
    <recommendedName>
        <fullName evidence="2">histidine kinase</fullName>
        <ecNumber evidence="2">2.7.13.3</ecNumber>
    </recommendedName>
</protein>
<evidence type="ECO:0000256" key="3">
    <source>
        <dbReference type="ARBA" id="ARBA00022679"/>
    </source>
</evidence>